<keyword evidence="1" id="KW-0805">Transcription regulation</keyword>
<dbReference type="Proteomes" id="UP000265742">
    <property type="component" value="Unassembled WGS sequence"/>
</dbReference>
<evidence type="ECO:0000256" key="1">
    <source>
        <dbReference type="ARBA" id="ARBA00023015"/>
    </source>
</evidence>
<feature type="compositionally biased region" description="Polar residues" evidence="4">
    <location>
        <begin position="16"/>
        <end position="27"/>
    </location>
</feature>
<keyword evidence="3" id="KW-0804">Transcription</keyword>
<comment type="caution">
    <text evidence="6">The sequence shown here is derived from an EMBL/GenBank/DDBJ whole genome shotgun (WGS) entry which is preliminary data.</text>
</comment>
<feature type="region of interest" description="Disordered" evidence="4">
    <location>
        <begin position="1"/>
        <end position="27"/>
    </location>
</feature>
<dbReference type="PANTHER" id="PTHR46796">
    <property type="entry name" value="HTH-TYPE TRANSCRIPTIONAL ACTIVATOR RHAS-RELATED"/>
    <property type="match status" value="1"/>
</dbReference>
<feature type="domain" description="HTH araC/xylS-type" evidence="5">
    <location>
        <begin position="295"/>
        <end position="395"/>
    </location>
</feature>
<dbReference type="AlphaFoldDB" id="A0A3A1TVV4"/>
<dbReference type="GO" id="GO:0003700">
    <property type="term" value="F:DNA-binding transcription factor activity"/>
    <property type="evidence" value="ECO:0007669"/>
    <property type="project" value="InterPro"/>
</dbReference>
<dbReference type="Pfam" id="PF14525">
    <property type="entry name" value="AraC_binding_2"/>
    <property type="match status" value="1"/>
</dbReference>
<evidence type="ECO:0000256" key="2">
    <source>
        <dbReference type="ARBA" id="ARBA00023125"/>
    </source>
</evidence>
<dbReference type="EMBL" id="QXTG01000002">
    <property type="protein sequence ID" value="RIX27929.1"/>
    <property type="molecule type" value="Genomic_DNA"/>
</dbReference>
<evidence type="ECO:0000313" key="6">
    <source>
        <dbReference type="EMBL" id="RIX27929.1"/>
    </source>
</evidence>
<sequence>MRACSAATVSDRAAAGTSSVSNTSSNWDKSLAARRVGPVSAKPFAAPRGPLGPASQCTGSPNRAALSQRSTVSSGNRGARRTPCQGQHGSRRNRTAMRTSAEIDVPTREWDGPAGFDRFAAQGRFAVPDVKRFRATWRSVVVDGVQLGEWTTSPISGAQRPGATGPTAPTVFLVTVVEGSFRYWSEGRAIDARGGSLHLVSSTDAVRFAVPEPTRLLRVAVPGAFLPQEIRAATASTIGQVPATRVTAGLTSLVEQVLDPVLGGPASPAARAVRALAVAALEDSVPEAAEHDLRSQILDHIERHLGDPDLGPQSIAAAFGISLRWVHHVFNVDGASVARHIRERRLDMVAAQLQSDRRFPRIGALAERSGFAARDQLTRAFKARYGMTIAEYAERASEGRAPVPLRSSGDAEDEETA</sequence>
<dbReference type="InterPro" id="IPR018060">
    <property type="entry name" value="HTH_AraC"/>
</dbReference>
<dbReference type="Pfam" id="PF12833">
    <property type="entry name" value="HTH_18"/>
    <property type="match status" value="1"/>
</dbReference>
<evidence type="ECO:0000256" key="3">
    <source>
        <dbReference type="ARBA" id="ARBA00023163"/>
    </source>
</evidence>
<accession>A0A3A1TVV4</accession>
<keyword evidence="7" id="KW-1185">Reference proteome</keyword>
<keyword evidence="2" id="KW-0238">DNA-binding</keyword>
<reference evidence="7" key="1">
    <citation type="submission" date="2018-09" db="EMBL/GenBank/DDBJ databases">
        <authorList>
            <person name="Kim I."/>
        </authorList>
    </citation>
    <scope>NUCLEOTIDE SEQUENCE [LARGE SCALE GENOMIC DNA]</scope>
    <source>
        <strain evidence="7">DD4a</strain>
    </source>
</reference>
<feature type="region of interest" description="Disordered" evidence="4">
    <location>
        <begin position="397"/>
        <end position="417"/>
    </location>
</feature>
<dbReference type="PROSITE" id="PS01124">
    <property type="entry name" value="HTH_ARAC_FAMILY_2"/>
    <property type="match status" value="1"/>
</dbReference>
<evidence type="ECO:0000256" key="4">
    <source>
        <dbReference type="SAM" id="MobiDB-lite"/>
    </source>
</evidence>
<organism evidence="6 7">
    <name type="scientific">Amnibacterium setariae</name>
    <dbReference type="NCBI Taxonomy" id="2306585"/>
    <lineage>
        <taxon>Bacteria</taxon>
        <taxon>Bacillati</taxon>
        <taxon>Actinomycetota</taxon>
        <taxon>Actinomycetes</taxon>
        <taxon>Micrococcales</taxon>
        <taxon>Microbacteriaceae</taxon>
        <taxon>Amnibacterium</taxon>
    </lineage>
</organism>
<dbReference type="InterPro" id="IPR035418">
    <property type="entry name" value="AraC-bd_2"/>
</dbReference>
<dbReference type="GO" id="GO:0043565">
    <property type="term" value="F:sequence-specific DNA binding"/>
    <property type="evidence" value="ECO:0007669"/>
    <property type="project" value="InterPro"/>
</dbReference>
<dbReference type="PANTHER" id="PTHR46796:SF6">
    <property type="entry name" value="ARAC SUBFAMILY"/>
    <property type="match status" value="1"/>
</dbReference>
<feature type="region of interest" description="Disordered" evidence="4">
    <location>
        <begin position="41"/>
        <end position="113"/>
    </location>
</feature>
<proteinExistence type="predicted"/>
<dbReference type="InterPro" id="IPR050204">
    <property type="entry name" value="AraC_XylS_family_regulators"/>
</dbReference>
<name>A0A3A1TVV4_9MICO</name>
<dbReference type="Gene3D" id="1.10.10.60">
    <property type="entry name" value="Homeodomain-like"/>
    <property type="match status" value="1"/>
</dbReference>
<protein>
    <submittedName>
        <fullName evidence="6">Helix-turn-helix domain-containing protein</fullName>
    </submittedName>
</protein>
<evidence type="ECO:0000259" key="5">
    <source>
        <dbReference type="PROSITE" id="PS01124"/>
    </source>
</evidence>
<feature type="compositionally biased region" description="Polar residues" evidence="4">
    <location>
        <begin position="55"/>
        <end position="76"/>
    </location>
</feature>
<dbReference type="SMART" id="SM00342">
    <property type="entry name" value="HTH_ARAC"/>
    <property type="match status" value="1"/>
</dbReference>
<evidence type="ECO:0000313" key="7">
    <source>
        <dbReference type="Proteomes" id="UP000265742"/>
    </source>
</evidence>
<gene>
    <name evidence="6" type="ORF">D1781_10435</name>
</gene>